<dbReference type="EMBL" id="PSZM01000001">
    <property type="protein sequence ID" value="PQL95248.1"/>
    <property type="molecule type" value="Genomic_DNA"/>
</dbReference>
<dbReference type="Proteomes" id="UP000238042">
    <property type="component" value="Unassembled WGS sequence"/>
</dbReference>
<reference evidence="2 3" key="1">
    <citation type="submission" date="2018-02" db="EMBL/GenBank/DDBJ databases">
        <title>Genome sequences of Apibacter spp., gut symbionts of Asian honey bees.</title>
        <authorList>
            <person name="Kwong W.K."/>
            <person name="Steele M.I."/>
            <person name="Moran N.A."/>
        </authorList>
    </citation>
    <scope>NUCLEOTIDE SEQUENCE [LARGE SCALE GENOMIC DNA]</scope>
    <source>
        <strain evidence="3">wkB301</strain>
    </source>
</reference>
<gene>
    <name evidence="2" type="ORF">C4S77_00120</name>
</gene>
<dbReference type="AlphaFoldDB" id="A0A2S8AG27"/>
<keyword evidence="3" id="KW-1185">Reference proteome</keyword>
<evidence type="ECO:0000259" key="1">
    <source>
        <dbReference type="Pfam" id="PF24174"/>
    </source>
</evidence>
<dbReference type="Pfam" id="PF24174">
    <property type="entry name" value="MsddA-like"/>
    <property type="match status" value="1"/>
</dbReference>
<protein>
    <recommendedName>
        <fullName evidence="1">Bacterial deaminase MsddA-like domain-containing protein</fullName>
    </recommendedName>
</protein>
<organism evidence="2 3">
    <name type="scientific">Apibacter adventoris</name>
    <dbReference type="NCBI Taxonomy" id="1679466"/>
    <lineage>
        <taxon>Bacteria</taxon>
        <taxon>Pseudomonadati</taxon>
        <taxon>Bacteroidota</taxon>
        <taxon>Flavobacteriia</taxon>
        <taxon>Flavobacteriales</taxon>
        <taxon>Weeksellaceae</taxon>
        <taxon>Apibacter</taxon>
    </lineage>
</organism>
<evidence type="ECO:0000313" key="2">
    <source>
        <dbReference type="EMBL" id="PQL95248.1"/>
    </source>
</evidence>
<proteinExistence type="predicted"/>
<sequence length="125" mass="14090">MAREVHNLARDERALRSQTVSIAKVEKDGVSSLYASGSGASLNPRQREKLEELGVPKENIFSGKKFKVFIDGERGIQTKLANHAERVIERNIPLDSEIKEFGISWSSKQKNEMCPNCKEHFGHSH</sequence>
<feature type="domain" description="Bacterial deaminase MsddA-like" evidence="1">
    <location>
        <begin position="1"/>
        <end position="119"/>
    </location>
</feature>
<dbReference type="RefSeq" id="WP_105245182.1">
    <property type="nucleotide sequence ID" value="NZ_PSZM01000001.1"/>
</dbReference>
<evidence type="ECO:0000313" key="3">
    <source>
        <dbReference type="Proteomes" id="UP000238042"/>
    </source>
</evidence>
<dbReference type="InterPro" id="IPR056387">
    <property type="entry name" value="MsddA-like"/>
</dbReference>
<accession>A0A2S8AG27</accession>
<name>A0A2S8AG27_9FLAO</name>
<comment type="caution">
    <text evidence="2">The sequence shown here is derived from an EMBL/GenBank/DDBJ whole genome shotgun (WGS) entry which is preliminary data.</text>
</comment>